<keyword evidence="1" id="KW-0472">Membrane</keyword>
<keyword evidence="1" id="KW-0812">Transmembrane</keyword>
<evidence type="ECO:0000313" key="2">
    <source>
        <dbReference type="EMBL" id="RXI02243.1"/>
    </source>
</evidence>
<feature type="transmembrane region" description="Helical" evidence="1">
    <location>
        <begin position="31"/>
        <end position="50"/>
    </location>
</feature>
<reference evidence="2 3" key="1">
    <citation type="submission" date="2018-10" db="EMBL/GenBank/DDBJ databases">
        <title>A high-quality apple genome assembly.</title>
        <authorList>
            <person name="Hu J."/>
        </authorList>
    </citation>
    <scope>NUCLEOTIDE SEQUENCE [LARGE SCALE GENOMIC DNA]</scope>
    <source>
        <strain evidence="3">cv. HFTH1</strain>
        <tissue evidence="2">Young leaf</tissue>
    </source>
</reference>
<keyword evidence="1" id="KW-1133">Transmembrane helix</keyword>
<evidence type="ECO:0000313" key="3">
    <source>
        <dbReference type="Proteomes" id="UP000290289"/>
    </source>
</evidence>
<organism evidence="2 3">
    <name type="scientific">Malus domestica</name>
    <name type="common">Apple</name>
    <name type="synonym">Pyrus malus</name>
    <dbReference type="NCBI Taxonomy" id="3750"/>
    <lineage>
        <taxon>Eukaryota</taxon>
        <taxon>Viridiplantae</taxon>
        <taxon>Streptophyta</taxon>
        <taxon>Embryophyta</taxon>
        <taxon>Tracheophyta</taxon>
        <taxon>Spermatophyta</taxon>
        <taxon>Magnoliopsida</taxon>
        <taxon>eudicotyledons</taxon>
        <taxon>Gunneridae</taxon>
        <taxon>Pentapetalae</taxon>
        <taxon>rosids</taxon>
        <taxon>fabids</taxon>
        <taxon>Rosales</taxon>
        <taxon>Rosaceae</taxon>
        <taxon>Amygdaloideae</taxon>
        <taxon>Maleae</taxon>
        <taxon>Malus</taxon>
    </lineage>
</organism>
<protein>
    <submittedName>
        <fullName evidence="2">Uncharacterized protein</fullName>
    </submittedName>
</protein>
<feature type="transmembrane region" description="Helical" evidence="1">
    <location>
        <begin position="112"/>
        <end position="129"/>
    </location>
</feature>
<dbReference type="AlphaFoldDB" id="A0A498K9G5"/>
<dbReference type="EMBL" id="RDQH01000330">
    <property type="protein sequence ID" value="RXI02243.1"/>
    <property type="molecule type" value="Genomic_DNA"/>
</dbReference>
<name>A0A498K9G5_MALDO</name>
<proteinExistence type="predicted"/>
<evidence type="ECO:0000256" key="1">
    <source>
        <dbReference type="SAM" id="Phobius"/>
    </source>
</evidence>
<gene>
    <name evidence="2" type="ORF">DVH24_026773</name>
</gene>
<keyword evidence="3" id="KW-1185">Reference proteome</keyword>
<dbReference type="Proteomes" id="UP000290289">
    <property type="component" value="Chromosome 4"/>
</dbReference>
<sequence>MLHELVQCTNYVRSLTRKHVNIALFTKQKEIWIPGALNFIMYVLASHVIWHSGNNRFSSKTLDVFLMGLTKFEIDYQDSAMQIQLSNEFSFASNLNTSSYAWESVFVGDELYFVYLFSFLLSSFYIHACKFQDLINSISSLHVVE</sequence>
<accession>A0A498K9G5</accession>
<comment type="caution">
    <text evidence="2">The sequence shown here is derived from an EMBL/GenBank/DDBJ whole genome shotgun (WGS) entry which is preliminary data.</text>
</comment>